<keyword evidence="2" id="KW-0472">Membrane</keyword>
<reference evidence="3 4" key="1">
    <citation type="submission" date="2020-07" db="EMBL/GenBank/DDBJ databases">
        <title>Sequencing the genomes of 1000 actinobacteria strains.</title>
        <authorList>
            <person name="Klenk H.-P."/>
        </authorList>
    </citation>
    <scope>NUCLEOTIDE SEQUENCE [LARGE SCALE GENOMIC DNA]</scope>
    <source>
        <strain evidence="3 4">DSM 18248</strain>
    </source>
</reference>
<evidence type="ECO:0000256" key="2">
    <source>
        <dbReference type="SAM" id="Phobius"/>
    </source>
</evidence>
<gene>
    <name evidence="3" type="ORF">BKA05_003729</name>
</gene>
<dbReference type="EMBL" id="JACBZI010000001">
    <property type="protein sequence ID" value="NYI12214.1"/>
    <property type="molecule type" value="Genomic_DNA"/>
</dbReference>
<sequence length="509" mass="52638">MSDQAPAGASSPARHRSRSLRTHLRFLAATTAVLTLTAAGSVGGWWVAQQAADRHRATSVLLVTPLPGNPFSPGGRGDELVNLETEAQLVRSDAVAELVARDLGLSAEPSELLEVVSVDVPANTQLLRITAEAGSDTDARRLAQGFADTFLAYRSARTQSSMFDQLELARQQVKERVRERVDLVDKLQAAAPDSAAATLIGQQIVDLSTQIGLLRARASELEAGSLDSGQVITPASAAPVGLPGGTVGAAVAGGLVGAALGLLLVLAVARLDPRVRAATELRGDEVPLLGCVSADAGQDPAGVSGLRAALLAALPRHPSVLLTAGCSPRDDLPDREVVDALVRSLAAGGLRVAELELDGAVEPVGTAASLLDLLLDPSRSTALDADPDGVLRVGGATAAEHLDEVAVAARTGAVLQELRLRMDVVVLRGRTLASPLAQAAAAHTDLVLLQVHGGRTSRRSLWSAVQDARTWGAVQVSTVLVTGPGSGGQRWTRPGPVLVPERPPRQDVA</sequence>
<feature type="transmembrane region" description="Helical" evidence="2">
    <location>
        <begin position="24"/>
        <end position="48"/>
    </location>
</feature>
<dbReference type="Proteomes" id="UP000537326">
    <property type="component" value="Unassembled WGS sequence"/>
</dbReference>
<dbReference type="RefSeq" id="WP_179532794.1">
    <property type="nucleotide sequence ID" value="NZ_BAAAPP010000001.1"/>
</dbReference>
<feature type="transmembrane region" description="Helical" evidence="2">
    <location>
        <begin position="247"/>
        <end position="269"/>
    </location>
</feature>
<evidence type="ECO:0000313" key="4">
    <source>
        <dbReference type="Proteomes" id="UP000537326"/>
    </source>
</evidence>
<evidence type="ECO:0000313" key="3">
    <source>
        <dbReference type="EMBL" id="NYI12214.1"/>
    </source>
</evidence>
<keyword evidence="2" id="KW-1133">Transmembrane helix</keyword>
<name>A0A7Y9YJL1_9ACTN</name>
<dbReference type="InterPro" id="IPR050445">
    <property type="entry name" value="Bact_polysacc_biosynth/exp"/>
</dbReference>
<dbReference type="PANTHER" id="PTHR32309">
    <property type="entry name" value="TYROSINE-PROTEIN KINASE"/>
    <property type="match status" value="1"/>
</dbReference>
<keyword evidence="2" id="KW-0812">Transmembrane</keyword>
<comment type="caution">
    <text evidence="3">The sequence shown here is derived from an EMBL/GenBank/DDBJ whole genome shotgun (WGS) entry which is preliminary data.</text>
</comment>
<keyword evidence="4" id="KW-1185">Reference proteome</keyword>
<dbReference type="AlphaFoldDB" id="A0A7Y9YJL1"/>
<protein>
    <submittedName>
        <fullName evidence="3">Capsular polysaccharide biosynthesis protein</fullName>
    </submittedName>
</protein>
<accession>A0A7Y9YJL1</accession>
<organism evidence="3 4">
    <name type="scientific">Nocardioides marinus</name>
    <dbReference type="NCBI Taxonomy" id="374514"/>
    <lineage>
        <taxon>Bacteria</taxon>
        <taxon>Bacillati</taxon>
        <taxon>Actinomycetota</taxon>
        <taxon>Actinomycetes</taxon>
        <taxon>Propionibacteriales</taxon>
        <taxon>Nocardioidaceae</taxon>
        <taxon>Nocardioides</taxon>
    </lineage>
</organism>
<evidence type="ECO:0000256" key="1">
    <source>
        <dbReference type="SAM" id="MobiDB-lite"/>
    </source>
</evidence>
<proteinExistence type="predicted"/>
<feature type="region of interest" description="Disordered" evidence="1">
    <location>
        <begin position="484"/>
        <end position="509"/>
    </location>
</feature>
<dbReference type="PANTHER" id="PTHR32309:SF31">
    <property type="entry name" value="CAPSULAR EXOPOLYSACCHARIDE FAMILY"/>
    <property type="match status" value="1"/>
</dbReference>